<name>A0A814Q6R9_9BILA</name>
<dbReference type="Proteomes" id="UP000663879">
    <property type="component" value="Unassembled WGS sequence"/>
</dbReference>
<keyword evidence="1" id="KW-1133">Transmembrane helix</keyword>
<protein>
    <submittedName>
        <fullName evidence="2">Uncharacterized protein</fullName>
    </submittedName>
</protein>
<keyword evidence="3" id="KW-1185">Reference proteome</keyword>
<proteinExistence type="predicted"/>
<dbReference type="AlphaFoldDB" id="A0A814Q6R9"/>
<evidence type="ECO:0000313" key="3">
    <source>
        <dbReference type="Proteomes" id="UP000663879"/>
    </source>
</evidence>
<evidence type="ECO:0000313" key="2">
    <source>
        <dbReference type="EMBL" id="CAF1115907.1"/>
    </source>
</evidence>
<keyword evidence="1" id="KW-0812">Transmembrane</keyword>
<evidence type="ECO:0000256" key="1">
    <source>
        <dbReference type="SAM" id="Phobius"/>
    </source>
</evidence>
<reference evidence="2" key="1">
    <citation type="submission" date="2021-02" db="EMBL/GenBank/DDBJ databases">
        <authorList>
            <person name="Nowell W R."/>
        </authorList>
    </citation>
    <scope>NUCLEOTIDE SEQUENCE</scope>
    <source>
        <strain evidence="2">Ploen Becks lab</strain>
    </source>
</reference>
<gene>
    <name evidence="2" type="ORF">OXX778_LOCUS21832</name>
</gene>
<organism evidence="2 3">
    <name type="scientific">Brachionus calyciflorus</name>
    <dbReference type="NCBI Taxonomy" id="104777"/>
    <lineage>
        <taxon>Eukaryota</taxon>
        <taxon>Metazoa</taxon>
        <taxon>Spiralia</taxon>
        <taxon>Gnathifera</taxon>
        <taxon>Rotifera</taxon>
        <taxon>Eurotatoria</taxon>
        <taxon>Monogononta</taxon>
        <taxon>Pseudotrocha</taxon>
        <taxon>Ploima</taxon>
        <taxon>Brachionidae</taxon>
        <taxon>Brachionus</taxon>
    </lineage>
</organism>
<dbReference type="EMBL" id="CAJNOC010008455">
    <property type="protein sequence ID" value="CAF1115907.1"/>
    <property type="molecule type" value="Genomic_DNA"/>
</dbReference>
<feature type="transmembrane region" description="Helical" evidence="1">
    <location>
        <begin position="12"/>
        <end position="30"/>
    </location>
</feature>
<keyword evidence="1" id="KW-0472">Membrane</keyword>
<sequence>MTNPKKLLNIVSRFAIASFAIIILLSGLLTGKIISKKDFITPLTSMTRNSVQKGNSQQDKVCVSKACINAGMN</sequence>
<accession>A0A814Q6R9</accession>
<comment type="caution">
    <text evidence="2">The sequence shown here is derived from an EMBL/GenBank/DDBJ whole genome shotgun (WGS) entry which is preliminary data.</text>
</comment>